<dbReference type="AlphaFoldDB" id="A0A4P8WN00"/>
<accession>A0A4P8WN00</accession>
<dbReference type="Proteomes" id="UP000302218">
    <property type="component" value="Chromosome"/>
</dbReference>
<keyword evidence="1" id="KW-0472">Membrane</keyword>
<feature type="transmembrane region" description="Helical" evidence="1">
    <location>
        <begin position="20"/>
        <end position="40"/>
    </location>
</feature>
<name>A0A4P8WN00_9EURY</name>
<sequence>MVLINGEQYYQSMDQRRRDLLVAGGGMLVLGTYAVITGRAGEIEPNAGVLLVAAGLGTGGAVIEHAWDRTIPTIVVGAVIGGFIGALGTDETWVELLVALFAGGFLGTVGWDVLESWLSDSYPESAPAR</sequence>
<evidence type="ECO:0000256" key="1">
    <source>
        <dbReference type="SAM" id="Phobius"/>
    </source>
</evidence>
<organism evidence="2 3">
    <name type="scientific">Natrinema versiforme</name>
    <dbReference type="NCBI Taxonomy" id="88724"/>
    <lineage>
        <taxon>Archaea</taxon>
        <taxon>Methanobacteriati</taxon>
        <taxon>Methanobacteriota</taxon>
        <taxon>Stenosarchaea group</taxon>
        <taxon>Halobacteria</taxon>
        <taxon>Halobacteriales</taxon>
        <taxon>Natrialbaceae</taxon>
        <taxon>Natrinema</taxon>
    </lineage>
</organism>
<gene>
    <name evidence="2" type="ORF">FEJ81_15690</name>
</gene>
<reference evidence="3" key="1">
    <citation type="submission" date="2019-05" db="EMBL/GenBank/DDBJ databases">
        <title>Genome sequence and methylation pattern of the halophilic Archaeon Natrinema versiforme BOL5-4.</title>
        <authorList>
            <person name="DasSarma P."/>
            <person name="Anton B.P."/>
            <person name="DasSarma S.L."/>
            <person name="Martinez F.L."/>
            <person name="Guzman D."/>
            <person name="Roberts R.J."/>
            <person name="DasSarma S."/>
        </authorList>
    </citation>
    <scope>NUCLEOTIDE SEQUENCE [LARGE SCALE GENOMIC DNA]</scope>
    <source>
        <strain evidence="3">BOL5-4</strain>
    </source>
</reference>
<protein>
    <submittedName>
        <fullName evidence="2">Uncharacterized protein</fullName>
    </submittedName>
</protein>
<dbReference type="KEGG" id="nvr:FEJ81_15690"/>
<feature type="transmembrane region" description="Helical" evidence="1">
    <location>
        <begin position="70"/>
        <end position="87"/>
    </location>
</feature>
<keyword evidence="1" id="KW-0812">Transmembrane</keyword>
<keyword evidence="1" id="KW-1133">Transmembrane helix</keyword>
<feature type="transmembrane region" description="Helical" evidence="1">
    <location>
        <begin position="93"/>
        <end position="114"/>
    </location>
</feature>
<proteinExistence type="predicted"/>
<evidence type="ECO:0000313" key="2">
    <source>
        <dbReference type="EMBL" id="QCS43723.1"/>
    </source>
</evidence>
<dbReference type="EMBL" id="CP040330">
    <property type="protein sequence ID" value="QCS43723.1"/>
    <property type="molecule type" value="Genomic_DNA"/>
</dbReference>
<evidence type="ECO:0000313" key="3">
    <source>
        <dbReference type="Proteomes" id="UP000302218"/>
    </source>
</evidence>